<evidence type="ECO:0000313" key="2">
    <source>
        <dbReference type="Proteomes" id="UP001595765"/>
    </source>
</evidence>
<name>A0ABV8HZE4_9ACTN</name>
<proteinExistence type="predicted"/>
<evidence type="ECO:0000313" key="1">
    <source>
        <dbReference type="EMBL" id="MFC4036313.1"/>
    </source>
</evidence>
<accession>A0ABV8HZE4</accession>
<dbReference type="EMBL" id="JBHSBB010000048">
    <property type="protein sequence ID" value="MFC4036313.1"/>
    <property type="molecule type" value="Genomic_DNA"/>
</dbReference>
<reference evidence="2" key="1">
    <citation type="journal article" date="2019" name="Int. J. Syst. Evol. Microbiol.">
        <title>The Global Catalogue of Microorganisms (GCM) 10K type strain sequencing project: providing services to taxonomists for standard genome sequencing and annotation.</title>
        <authorList>
            <consortium name="The Broad Institute Genomics Platform"/>
            <consortium name="The Broad Institute Genome Sequencing Center for Infectious Disease"/>
            <person name="Wu L."/>
            <person name="Ma J."/>
        </authorList>
    </citation>
    <scope>NUCLEOTIDE SEQUENCE [LARGE SCALE GENOMIC DNA]</scope>
    <source>
        <strain evidence="2">CGMCC 4.7237</strain>
    </source>
</reference>
<dbReference type="RefSeq" id="WP_386437801.1">
    <property type="nucleotide sequence ID" value="NZ_JBHSBB010000048.1"/>
</dbReference>
<protein>
    <submittedName>
        <fullName evidence="1">Uncharacterized protein</fullName>
    </submittedName>
</protein>
<organism evidence="1 2">
    <name type="scientific">Streptomyces polygonati</name>
    <dbReference type="NCBI Taxonomy" id="1617087"/>
    <lineage>
        <taxon>Bacteria</taxon>
        <taxon>Bacillati</taxon>
        <taxon>Actinomycetota</taxon>
        <taxon>Actinomycetes</taxon>
        <taxon>Kitasatosporales</taxon>
        <taxon>Streptomycetaceae</taxon>
        <taxon>Streptomyces</taxon>
    </lineage>
</organism>
<comment type="caution">
    <text evidence="1">The sequence shown here is derived from an EMBL/GenBank/DDBJ whole genome shotgun (WGS) entry which is preliminary data.</text>
</comment>
<sequence>MSVRSDPEETLAADDSEASTVAASAVAEFLDATSEVPDGCDLEEHLVLTDGDRTWTPGDPATVDTATAGDPTWLRLRAAINTAGDAQT</sequence>
<gene>
    <name evidence="1" type="ORF">ACFO3J_33445</name>
</gene>
<dbReference type="Proteomes" id="UP001595765">
    <property type="component" value="Unassembled WGS sequence"/>
</dbReference>
<keyword evidence="2" id="KW-1185">Reference proteome</keyword>